<keyword evidence="1" id="KW-0732">Signal</keyword>
<comment type="caution">
    <text evidence="2">The sequence shown here is derived from an EMBL/GenBank/DDBJ whole genome shotgun (WGS) entry which is preliminary data.</text>
</comment>
<dbReference type="RefSeq" id="WP_186919860.1">
    <property type="nucleotide sequence ID" value="NZ_JACOPQ010000012.1"/>
</dbReference>
<dbReference type="AlphaFoldDB" id="A0A8J6MDQ4"/>
<evidence type="ECO:0000256" key="1">
    <source>
        <dbReference type="SAM" id="SignalP"/>
    </source>
</evidence>
<feature type="chain" id="PRO_5035209484" evidence="1">
    <location>
        <begin position="32"/>
        <end position="349"/>
    </location>
</feature>
<evidence type="ECO:0000313" key="3">
    <source>
        <dbReference type="Proteomes" id="UP000607645"/>
    </source>
</evidence>
<gene>
    <name evidence="2" type="ORF">H8S62_13710</name>
</gene>
<feature type="signal peptide" evidence="1">
    <location>
        <begin position="1"/>
        <end position="31"/>
    </location>
</feature>
<dbReference type="EMBL" id="JACOPQ010000012">
    <property type="protein sequence ID" value="MBC5738064.1"/>
    <property type="molecule type" value="Genomic_DNA"/>
</dbReference>
<protein>
    <submittedName>
        <fullName evidence="2">Uncharacterized protein</fullName>
    </submittedName>
</protein>
<dbReference type="Proteomes" id="UP000607645">
    <property type="component" value="Unassembled WGS sequence"/>
</dbReference>
<reference evidence="2" key="1">
    <citation type="submission" date="2020-08" db="EMBL/GenBank/DDBJ databases">
        <title>Genome public.</title>
        <authorList>
            <person name="Liu C."/>
            <person name="Sun Q."/>
        </authorList>
    </citation>
    <scope>NUCLEOTIDE SEQUENCE</scope>
    <source>
        <strain evidence="2">NSJ-52</strain>
    </source>
</reference>
<sequence>MMAKKRNIFIMLACFAAIVGIAAAIALHAGAEKGASWERDGLVSCPHYSLRLPLSRDYIQNDGSGYFFVDERTVGGMNRLEKGLTPGMDEINWVTAEYEDLAALAPAGETMDGDLRTMERGLNAFGFDTTDGRGTAIDHVFVVVGNGLIFDFWVYRDAFTEEEIKTFESSIVLGGEWSRQPSSNRFITLYQPGGNREGTYQPNIGSSWCYLWEENEDGITLLEVVSTGFGGLSAGTARDPIWSPDGQRLVITVESLDMTTFYFPLERFQVEVPFPNNRKDLRIPFYMSHWEFDYTLADVPRAVFFPLKWSDDSEQILFHYAWTDSEGLRRSGNAWFVLDAEKNHQIQPA</sequence>
<organism evidence="2 3">
    <name type="scientific">Lawsonibacter faecis</name>
    <dbReference type="NCBI Taxonomy" id="2763052"/>
    <lineage>
        <taxon>Bacteria</taxon>
        <taxon>Bacillati</taxon>
        <taxon>Bacillota</taxon>
        <taxon>Clostridia</taxon>
        <taxon>Eubacteriales</taxon>
        <taxon>Oscillospiraceae</taxon>
        <taxon>Lawsonibacter</taxon>
    </lineage>
</organism>
<evidence type="ECO:0000313" key="2">
    <source>
        <dbReference type="EMBL" id="MBC5738064.1"/>
    </source>
</evidence>
<accession>A0A8J6MDQ4</accession>
<keyword evidence="3" id="KW-1185">Reference proteome</keyword>
<name>A0A8J6MDQ4_9FIRM</name>
<proteinExistence type="predicted"/>